<dbReference type="Proteomes" id="UP000008022">
    <property type="component" value="Unassembled WGS sequence"/>
</dbReference>
<dbReference type="OMA" id="HWANSWS"/>
<reference evidence="3" key="1">
    <citation type="submission" date="2013-06" db="EMBL/GenBank/DDBJ databases">
        <authorList>
            <person name="Zhao Q."/>
        </authorList>
    </citation>
    <scope>NUCLEOTIDE SEQUENCE</scope>
    <source>
        <strain evidence="3">cv. W1943</strain>
    </source>
</reference>
<organism evidence="2 3">
    <name type="scientific">Oryza rufipogon</name>
    <name type="common">Brownbeard rice</name>
    <name type="synonym">Asian wild rice</name>
    <dbReference type="NCBI Taxonomy" id="4529"/>
    <lineage>
        <taxon>Eukaryota</taxon>
        <taxon>Viridiplantae</taxon>
        <taxon>Streptophyta</taxon>
        <taxon>Embryophyta</taxon>
        <taxon>Tracheophyta</taxon>
        <taxon>Spermatophyta</taxon>
        <taxon>Magnoliopsida</taxon>
        <taxon>Liliopsida</taxon>
        <taxon>Poales</taxon>
        <taxon>Poaceae</taxon>
        <taxon>BOP clade</taxon>
        <taxon>Oryzoideae</taxon>
        <taxon>Oryzeae</taxon>
        <taxon>Oryzinae</taxon>
        <taxon>Oryza</taxon>
    </lineage>
</organism>
<accession>A0A0E0P4J6</accession>
<evidence type="ECO:0000256" key="1">
    <source>
        <dbReference type="SAM" id="MobiDB-lite"/>
    </source>
</evidence>
<dbReference type="Gramene" id="ORUFI04G00770.1">
    <property type="protein sequence ID" value="ORUFI04G00770.1"/>
    <property type="gene ID" value="ORUFI04G00770"/>
</dbReference>
<proteinExistence type="predicted"/>
<dbReference type="EnsemblPlants" id="ORUFI04G00770.1">
    <property type="protein sequence ID" value="ORUFI04G00770.1"/>
    <property type="gene ID" value="ORUFI04G00770"/>
</dbReference>
<feature type="region of interest" description="Disordered" evidence="1">
    <location>
        <begin position="1"/>
        <end position="21"/>
    </location>
</feature>
<dbReference type="AlphaFoldDB" id="A0A0E0P4J6"/>
<protein>
    <submittedName>
        <fullName evidence="2">Uncharacterized protein</fullName>
    </submittedName>
</protein>
<reference evidence="2" key="2">
    <citation type="submission" date="2015-06" db="UniProtKB">
        <authorList>
            <consortium name="EnsemblPlants"/>
        </authorList>
    </citation>
    <scope>IDENTIFICATION</scope>
</reference>
<sequence length="210" mass="23246">MVDIPAHYPPNPRDNGPLPRLALPLLAPSRGAGAGASHRIRPRRRLLSPQMSPPPPVAAEVAAAAASRRICTCRLTGSAGAASLCSPVPAPPPFLPRCTTSAQPSLLPTARHRLFPNKNHELGISFIVRRYTLLASTMLLIRFLRDFIVKYGLRKHNSCLQHIKAKKRNHWANSWSLFFIELVSGMSRLVVLFSTKFPCYRISLPSYLLD</sequence>
<evidence type="ECO:0000313" key="3">
    <source>
        <dbReference type="Proteomes" id="UP000008022"/>
    </source>
</evidence>
<name>A0A0E0P4J6_ORYRU</name>
<evidence type="ECO:0000313" key="2">
    <source>
        <dbReference type="EnsemblPlants" id="ORUFI04G00770.1"/>
    </source>
</evidence>
<keyword evidence="3" id="KW-1185">Reference proteome</keyword>